<evidence type="ECO:0008006" key="4">
    <source>
        <dbReference type="Google" id="ProtNLM"/>
    </source>
</evidence>
<feature type="transmembrane region" description="Helical" evidence="1">
    <location>
        <begin position="366"/>
        <end position="387"/>
    </location>
</feature>
<dbReference type="AlphaFoldDB" id="A0A1G4Q1W0"/>
<evidence type="ECO:0000313" key="3">
    <source>
        <dbReference type="Proteomes" id="UP000199542"/>
    </source>
</evidence>
<evidence type="ECO:0000256" key="1">
    <source>
        <dbReference type="SAM" id="Phobius"/>
    </source>
</evidence>
<feature type="transmembrane region" description="Helical" evidence="1">
    <location>
        <begin position="446"/>
        <end position="470"/>
    </location>
</feature>
<evidence type="ECO:0000313" key="2">
    <source>
        <dbReference type="EMBL" id="SCW38546.1"/>
    </source>
</evidence>
<feature type="transmembrane region" description="Helical" evidence="1">
    <location>
        <begin position="124"/>
        <end position="142"/>
    </location>
</feature>
<reference evidence="2 3" key="1">
    <citation type="submission" date="2016-10" db="EMBL/GenBank/DDBJ databases">
        <authorList>
            <person name="de Groot N.N."/>
        </authorList>
    </citation>
    <scope>NUCLEOTIDE SEQUENCE [LARGE SCALE GENOMIC DNA]</scope>
    <source>
        <strain evidence="2 3">CGMCC 1.3401</strain>
    </source>
</reference>
<feature type="transmembrane region" description="Helical" evidence="1">
    <location>
        <begin position="250"/>
        <end position="271"/>
    </location>
</feature>
<sequence length="618" mass="66831">MANVAGMTGNSASKSSPPIVLLAAIRMLLMRLWPSVSLYSAVLIASILPVKLIGTKDYVGPDNDDGMRLVEVRDFLSGQSWFDLTQYRLGVDGTLMHWSRLIDLPIAGLIKFFGLFLAGEQAEAVALAIWPVSLVIPLMLAMASAGRRIGGVPAMHICLVMTALGVWTSNRFVPGAIDHHNVQIGLVALMTAMLLDEEHRAWSYVVAGLTAALAVAIGVETTPFVASVCLVVALHWAWVGEAFQRAAKAFGLTLTLAVSILFFSTMPPRLYSTVTCDNFSLGFYSLAAIGGGMLSVAAVFASRTSRRGRFAALGGIGIAVAASAMVIAPQCLHNPLDDLDPMLVELWLNNISEARSILDMIRDEPFGIGAFYAVGLLGIAVSAFRILYRDRVRIHAILLFLLVLCWAIGLMQVRGAPFANLIAILPLALLIIDIRRISNSDRENVAAAFCYIMLVLASVPAVWAVAGAFIELQRQTEEDKNEAKDEENKPSCISREALAPLNAMPVGMVAASSELGVPILRFTSQHVLTAPYHRNPRGMLTEMHIGLSEPKDAEAFLRGADVRVLAFCPDDYPTMQFAKLKPEGLYSQLARGNVPSYLQPLPKAAGVGVQFFLFKPEN</sequence>
<feature type="transmembrane region" description="Helical" evidence="1">
    <location>
        <begin position="394"/>
        <end position="411"/>
    </location>
</feature>
<feature type="transmembrane region" description="Helical" evidence="1">
    <location>
        <begin position="310"/>
        <end position="328"/>
    </location>
</feature>
<feature type="transmembrane region" description="Helical" evidence="1">
    <location>
        <begin position="20"/>
        <end position="48"/>
    </location>
</feature>
<accession>A0A1G4Q1W0</accession>
<keyword evidence="1" id="KW-0472">Membrane</keyword>
<organism evidence="2 3">
    <name type="scientific">Rhizobium mongolense subsp. loessense</name>
    <dbReference type="NCBI Taxonomy" id="158890"/>
    <lineage>
        <taxon>Bacteria</taxon>
        <taxon>Pseudomonadati</taxon>
        <taxon>Pseudomonadota</taxon>
        <taxon>Alphaproteobacteria</taxon>
        <taxon>Hyphomicrobiales</taxon>
        <taxon>Rhizobiaceae</taxon>
        <taxon>Rhizobium/Agrobacterium group</taxon>
        <taxon>Rhizobium</taxon>
    </lineage>
</organism>
<gene>
    <name evidence="2" type="ORF">SAMN02927900_01241</name>
</gene>
<dbReference type="EMBL" id="FMTM01000001">
    <property type="protein sequence ID" value="SCW38546.1"/>
    <property type="molecule type" value="Genomic_DNA"/>
</dbReference>
<protein>
    <recommendedName>
        <fullName evidence="4">Oligosaccharyl transferase-like protein</fullName>
    </recommendedName>
</protein>
<name>A0A1G4Q1W0_9HYPH</name>
<feature type="transmembrane region" description="Helical" evidence="1">
    <location>
        <begin position="101"/>
        <end position="118"/>
    </location>
</feature>
<keyword evidence="1" id="KW-0812">Transmembrane</keyword>
<dbReference type="Proteomes" id="UP000199542">
    <property type="component" value="Unassembled WGS sequence"/>
</dbReference>
<feature type="transmembrane region" description="Helical" evidence="1">
    <location>
        <begin position="417"/>
        <end position="434"/>
    </location>
</feature>
<keyword evidence="1" id="KW-1133">Transmembrane helix</keyword>
<feature type="transmembrane region" description="Helical" evidence="1">
    <location>
        <begin position="283"/>
        <end position="301"/>
    </location>
</feature>
<proteinExistence type="predicted"/>